<evidence type="ECO:0000256" key="7">
    <source>
        <dbReference type="ARBA" id="ARBA00022737"/>
    </source>
</evidence>
<evidence type="ECO:0000313" key="13">
    <source>
        <dbReference type="EMBL" id="GKV12518.1"/>
    </source>
</evidence>
<feature type="chain" id="PRO_5043899033" description="Protein kinase domain-containing protein" evidence="11">
    <location>
        <begin position="29"/>
        <end position="597"/>
    </location>
</feature>
<protein>
    <recommendedName>
        <fullName evidence="12">Protein kinase domain-containing protein</fullName>
    </recommendedName>
</protein>
<evidence type="ECO:0000256" key="8">
    <source>
        <dbReference type="ARBA" id="ARBA00022989"/>
    </source>
</evidence>
<dbReference type="SUPFAM" id="SSF52058">
    <property type="entry name" value="L domain-like"/>
    <property type="match status" value="1"/>
</dbReference>
<evidence type="ECO:0000313" key="14">
    <source>
        <dbReference type="Proteomes" id="UP001054252"/>
    </source>
</evidence>
<evidence type="ECO:0000259" key="12">
    <source>
        <dbReference type="PROSITE" id="PS50011"/>
    </source>
</evidence>
<gene>
    <name evidence="13" type="ORF">SLEP1_g23649</name>
</gene>
<evidence type="ECO:0000256" key="2">
    <source>
        <dbReference type="ARBA" id="ARBA00008684"/>
    </source>
</evidence>
<dbReference type="AlphaFoldDB" id="A0AAV5JD13"/>
<dbReference type="Pfam" id="PF08263">
    <property type="entry name" value="LRRNT_2"/>
    <property type="match status" value="1"/>
</dbReference>
<accession>A0AAV5JD13</accession>
<reference evidence="13 14" key="1">
    <citation type="journal article" date="2021" name="Commun. Biol.">
        <title>The genome of Shorea leprosula (Dipterocarpaceae) highlights the ecological relevance of drought in aseasonal tropical rainforests.</title>
        <authorList>
            <person name="Ng K.K.S."/>
            <person name="Kobayashi M.J."/>
            <person name="Fawcett J.A."/>
            <person name="Hatakeyama M."/>
            <person name="Paape T."/>
            <person name="Ng C.H."/>
            <person name="Ang C.C."/>
            <person name="Tnah L.H."/>
            <person name="Lee C.T."/>
            <person name="Nishiyama T."/>
            <person name="Sese J."/>
            <person name="O'Brien M.J."/>
            <person name="Copetti D."/>
            <person name="Mohd Noor M.I."/>
            <person name="Ong R.C."/>
            <person name="Putra M."/>
            <person name="Sireger I.Z."/>
            <person name="Indrioko S."/>
            <person name="Kosugi Y."/>
            <person name="Izuno A."/>
            <person name="Isagi Y."/>
            <person name="Lee S.L."/>
            <person name="Shimizu K.K."/>
        </authorList>
    </citation>
    <scope>NUCLEOTIDE SEQUENCE [LARGE SCALE GENOMIC DNA]</scope>
    <source>
        <strain evidence="13">214</strain>
    </source>
</reference>
<feature type="domain" description="Protein kinase" evidence="12">
    <location>
        <begin position="341"/>
        <end position="591"/>
    </location>
</feature>
<dbReference type="SUPFAM" id="SSF56112">
    <property type="entry name" value="Protein kinase-like (PK-like)"/>
    <property type="match status" value="1"/>
</dbReference>
<dbReference type="PROSITE" id="PS00108">
    <property type="entry name" value="PROTEIN_KINASE_ST"/>
    <property type="match status" value="1"/>
</dbReference>
<dbReference type="InterPro" id="IPR000719">
    <property type="entry name" value="Prot_kinase_dom"/>
</dbReference>
<dbReference type="SMART" id="SM00220">
    <property type="entry name" value="S_TKc"/>
    <property type="match status" value="1"/>
</dbReference>
<keyword evidence="5" id="KW-0812">Transmembrane</keyword>
<keyword evidence="7" id="KW-0677">Repeat</keyword>
<dbReference type="InterPro" id="IPR008271">
    <property type="entry name" value="Ser/Thr_kinase_AS"/>
</dbReference>
<dbReference type="FunFam" id="3.80.10.10:FF:000275">
    <property type="entry name" value="Leucine-rich repeat receptor-like protein kinase"/>
    <property type="match status" value="1"/>
</dbReference>
<keyword evidence="8" id="KW-1133">Transmembrane helix</keyword>
<dbReference type="Gene3D" id="3.30.200.20">
    <property type="entry name" value="Phosphorylase Kinase, domain 1"/>
    <property type="match status" value="1"/>
</dbReference>
<comment type="similarity">
    <text evidence="2">Belongs to the protein kinase superfamily. Ser/Thr protein kinase family.</text>
</comment>
<keyword evidence="6 11" id="KW-0732">Signal</keyword>
<dbReference type="Gene3D" id="3.80.10.10">
    <property type="entry name" value="Ribonuclease Inhibitor"/>
    <property type="match status" value="2"/>
</dbReference>
<comment type="similarity">
    <text evidence="3">Belongs to the RLP family.</text>
</comment>
<dbReference type="GO" id="GO:0005524">
    <property type="term" value="F:ATP binding"/>
    <property type="evidence" value="ECO:0007669"/>
    <property type="project" value="InterPro"/>
</dbReference>
<keyword evidence="10" id="KW-0325">Glycoprotein</keyword>
<evidence type="ECO:0000256" key="1">
    <source>
        <dbReference type="ARBA" id="ARBA00004479"/>
    </source>
</evidence>
<dbReference type="PANTHER" id="PTHR27008:SF592">
    <property type="entry name" value="LEUCINE-RICH REPEAT RECEPTOR-LIKE PROTEIN KINASE FAMILY PROTEIN-RELATED"/>
    <property type="match status" value="1"/>
</dbReference>
<dbReference type="Proteomes" id="UP001054252">
    <property type="component" value="Unassembled WGS sequence"/>
</dbReference>
<dbReference type="InterPro" id="IPR051809">
    <property type="entry name" value="Plant_receptor-like_S/T_kinase"/>
</dbReference>
<dbReference type="InterPro" id="IPR011009">
    <property type="entry name" value="Kinase-like_dom_sf"/>
</dbReference>
<proteinExistence type="inferred from homology"/>
<evidence type="ECO:0000256" key="9">
    <source>
        <dbReference type="ARBA" id="ARBA00023136"/>
    </source>
</evidence>
<evidence type="ECO:0000256" key="3">
    <source>
        <dbReference type="ARBA" id="ARBA00009592"/>
    </source>
</evidence>
<evidence type="ECO:0000256" key="6">
    <source>
        <dbReference type="ARBA" id="ARBA00022729"/>
    </source>
</evidence>
<dbReference type="InterPro" id="IPR013210">
    <property type="entry name" value="LRR_N_plant-typ"/>
</dbReference>
<keyword evidence="4" id="KW-0433">Leucine-rich repeat</keyword>
<name>A0AAV5JD13_9ROSI</name>
<dbReference type="PROSITE" id="PS50011">
    <property type="entry name" value="PROTEIN_KINASE_DOM"/>
    <property type="match status" value="1"/>
</dbReference>
<keyword evidence="14" id="KW-1185">Reference proteome</keyword>
<evidence type="ECO:0000256" key="10">
    <source>
        <dbReference type="ARBA" id="ARBA00023180"/>
    </source>
</evidence>
<keyword evidence="9" id="KW-0472">Membrane</keyword>
<evidence type="ECO:0000256" key="4">
    <source>
        <dbReference type="ARBA" id="ARBA00022614"/>
    </source>
</evidence>
<comment type="caution">
    <text evidence="13">The sequence shown here is derived from an EMBL/GenBank/DDBJ whole genome shotgun (WGS) entry which is preliminary data.</text>
</comment>
<evidence type="ECO:0000256" key="11">
    <source>
        <dbReference type="SAM" id="SignalP"/>
    </source>
</evidence>
<comment type="subcellular location">
    <subcellularLocation>
        <location evidence="1">Membrane</location>
        <topology evidence="1">Single-pass type I membrane protein</topology>
    </subcellularLocation>
</comment>
<sequence>MKKADFHLQCSIVLQLLFVCFQTHPVTALSSANETDKLALLAIKGRITQDIYGLMNAWNESIHFCDWIGVTCSRRHRGRVTLLSLERCGLIGSIPPQIGNLSFLRGINLAENIFQGEIPQEIRHLFRLRFLNAISLGPNYFTGQLPVSLSNASQLKLVGFGFNNLIGPVPWNLGRLSALEKVSLVGNQLENAEGDDFGFITSLTNCSKLSLLATGDNRFKGQFLICQASLNYCLCGEIRFQIVWRNSKYFGKLSYAGEPLHARFEGEVPYEGVFRNATEVSIVGNQNLCGGIEKLELPPCKIQGLKKNERRSNIQPSAMLQTQEVFPMISYAELSQATNNFSSANLIGVRSFGSVYKGIIGENGMLVAVKVLNLKQKGASKSFVAECEALRNIQEWLHSQRVPVGVRHLSFIQRLNIAIEVASAFEYFHYHCQPTIVHGDLKPSNILLDHEMVAHVILFKYRIKSVFYILEYGMGGKPSTAGDVSSFGILLLEMNTGRRPTDAIFKEGLNLHQFTKLALPDRVMDIVEPSLLQEENVGDGRRSSRERRVNIKEILITFARIGVLCSMESPNDRMEMDDVIAELCVIRDKFLGNYRFR</sequence>
<feature type="signal peptide" evidence="11">
    <location>
        <begin position="1"/>
        <end position="28"/>
    </location>
</feature>
<dbReference type="GO" id="GO:0004672">
    <property type="term" value="F:protein kinase activity"/>
    <property type="evidence" value="ECO:0007669"/>
    <property type="project" value="InterPro"/>
</dbReference>
<dbReference type="GO" id="GO:0016020">
    <property type="term" value="C:membrane"/>
    <property type="evidence" value="ECO:0007669"/>
    <property type="project" value="UniProtKB-SubCell"/>
</dbReference>
<dbReference type="PANTHER" id="PTHR27008">
    <property type="entry name" value="OS04G0122200 PROTEIN"/>
    <property type="match status" value="1"/>
</dbReference>
<dbReference type="Gene3D" id="1.10.510.10">
    <property type="entry name" value="Transferase(Phosphotransferase) domain 1"/>
    <property type="match status" value="1"/>
</dbReference>
<organism evidence="13 14">
    <name type="scientific">Rubroshorea leprosula</name>
    <dbReference type="NCBI Taxonomy" id="152421"/>
    <lineage>
        <taxon>Eukaryota</taxon>
        <taxon>Viridiplantae</taxon>
        <taxon>Streptophyta</taxon>
        <taxon>Embryophyta</taxon>
        <taxon>Tracheophyta</taxon>
        <taxon>Spermatophyta</taxon>
        <taxon>Magnoliopsida</taxon>
        <taxon>eudicotyledons</taxon>
        <taxon>Gunneridae</taxon>
        <taxon>Pentapetalae</taxon>
        <taxon>rosids</taxon>
        <taxon>malvids</taxon>
        <taxon>Malvales</taxon>
        <taxon>Dipterocarpaceae</taxon>
        <taxon>Rubroshorea</taxon>
    </lineage>
</organism>
<evidence type="ECO:0000256" key="5">
    <source>
        <dbReference type="ARBA" id="ARBA00022692"/>
    </source>
</evidence>
<dbReference type="EMBL" id="BPVZ01000036">
    <property type="protein sequence ID" value="GKV12518.1"/>
    <property type="molecule type" value="Genomic_DNA"/>
</dbReference>
<dbReference type="InterPro" id="IPR032675">
    <property type="entry name" value="LRR_dom_sf"/>
</dbReference>